<evidence type="ECO:0000313" key="2">
    <source>
        <dbReference type="Proteomes" id="UP000054047"/>
    </source>
</evidence>
<name>A0A0C2GEE4_9BILA</name>
<dbReference type="AlphaFoldDB" id="A0A0C2GEE4"/>
<reference evidence="1 2" key="1">
    <citation type="submission" date="2013-12" db="EMBL/GenBank/DDBJ databases">
        <title>Draft genome of the parsitic nematode Ancylostoma duodenale.</title>
        <authorList>
            <person name="Mitreva M."/>
        </authorList>
    </citation>
    <scope>NUCLEOTIDE SEQUENCE [LARGE SCALE GENOMIC DNA]</scope>
    <source>
        <strain evidence="1 2">Zhejiang</strain>
    </source>
</reference>
<gene>
    <name evidence="1" type="ORF">ANCDUO_10211</name>
</gene>
<organism evidence="1 2">
    <name type="scientific">Ancylostoma duodenale</name>
    <dbReference type="NCBI Taxonomy" id="51022"/>
    <lineage>
        <taxon>Eukaryota</taxon>
        <taxon>Metazoa</taxon>
        <taxon>Ecdysozoa</taxon>
        <taxon>Nematoda</taxon>
        <taxon>Chromadorea</taxon>
        <taxon>Rhabditida</taxon>
        <taxon>Rhabditina</taxon>
        <taxon>Rhabditomorpha</taxon>
        <taxon>Strongyloidea</taxon>
        <taxon>Ancylostomatidae</taxon>
        <taxon>Ancylostomatinae</taxon>
        <taxon>Ancylostoma</taxon>
    </lineage>
</organism>
<protein>
    <submittedName>
        <fullName evidence="1">Uncharacterized protein</fullName>
    </submittedName>
</protein>
<accession>A0A0C2GEE4</accession>
<evidence type="ECO:0000313" key="1">
    <source>
        <dbReference type="EMBL" id="KIH59550.1"/>
    </source>
</evidence>
<dbReference type="EMBL" id="KN731844">
    <property type="protein sequence ID" value="KIH59550.1"/>
    <property type="molecule type" value="Genomic_DNA"/>
</dbReference>
<sequence>MATKRTNRGLRRPKWRRTKACNTYKAKPQRMSSPPQCHNVVGVPFTRRRDILQRAAELNERIKKAYTCSHNNN</sequence>
<proteinExistence type="predicted"/>
<dbReference type="Proteomes" id="UP000054047">
    <property type="component" value="Unassembled WGS sequence"/>
</dbReference>
<keyword evidence="2" id="KW-1185">Reference proteome</keyword>